<gene>
    <name evidence="1" type="ORF">C7A10_31915</name>
</gene>
<evidence type="ECO:0000313" key="1">
    <source>
        <dbReference type="EMBL" id="PRW82976.1"/>
    </source>
</evidence>
<proteinExistence type="predicted"/>
<dbReference type="AlphaFoldDB" id="A0A2T0HIT6"/>
<dbReference type="EMBL" id="PVUH01000089">
    <property type="protein sequence ID" value="PRW82976.1"/>
    <property type="molecule type" value="Genomic_DNA"/>
</dbReference>
<protein>
    <submittedName>
        <fullName evidence="1">Uncharacterized protein</fullName>
    </submittedName>
</protein>
<comment type="caution">
    <text evidence="1">The sequence shown here is derived from an EMBL/GenBank/DDBJ whole genome shotgun (WGS) entry which is preliminary data.</text>
</comment>
<organism evidence="1 2">
    <name type="scientific">Pseudomonas fluorescens</name>
    <dbReference type="NCBI Taxonomy" id="294"/>
    <lineage>
        <taxon>Bacteria</taxon>
        <taxon>Pseudomonadati</taxon>
        <taxon>Pseudomonadota</taxon>
        <taxon>Gammaproteobacteria</taxon>
        <taxon>Pseudomonadales</taxon>
        <taxon>Pseudomonadaceae</taxon>
        <taxon>Pseudomonas</taxon>
    </lineage>
</organism>
<sequence>MAESYGLIFKSGDDNRVVIDSEYSRLVVMYKGRYVGTEEGGNSSSTYFPSPITTQEQPLVFIRPDSANGIIGMSNLEIFGSAGNWTGFRVRIFNMYTIKPVGRWFVAGYVAQPLAIFGVRLRDASRKTIFDSGTPAAQFVRASNTWTYAGSGTTGQGVSITYFNSQFNLNEDEYMLINNLCMQAVTIGSGTANRQIAAMWNYPSRILTLGMIGVQNAIVTGVTVMVGRVSQ</sequence>
<dbReference type="RefSeq" id="WP_052199982.1">
    <property type="nucleotide sequence ID" value="NZ_JRXU01000018.1"/>
</dbReference>
<dbReference type="Proteomes" id="UP000239731">
    <property type="component" value="Unassembled WGS sequence"/>
</dbReference>
<reference evidence="1 2" key="1">
    <citation type="submission" date="2018-03" db="EMBL/GenBank/DDBJ databases">
        <title>Blue discolouration in mozzarella cheese caused by Pseudomonas fluorescens.</title>
        <authorList>
            <person name="Chiesa F."/>
            <person name="Dalmasso A."/>
            <person name="Lomonaco S."/>
        </authorList>
    </citation>
    <scope>NUCLEOTIDE SEQUENCE [LARGE SCALE GENOMIC DNA]</scope>
    <source>
        <strain evidence="1 2">11293</strain>
    </source>
</reference>
<accession>A0A2T0HIT6</accession>
<name>A0A2T0HIT6_PSEFL</name>
<evidence type="ECO:0000313" key="2">
    <source>
        <dbReference type="Proteomes" id="UP000239731"/>
    </source>
</evidence>